<dbReference type="Gene3D" id="3.50.50.60">
    <property type="entry name" value="FAD/NAD(P)-binding domain"/>
    <property type="match status" value="2"/>
</dbReference>
<evidence type="ECO:0000256" key="2">
    <source>
        <dbReference type="ARBA" id="ARBA00010790"/>
    </source>
</evidence>
<evidence type="ECO:0000313" key="8">
    <source>
        <dbReference type="EMBL" id="MFC3122702.1"/>
    </source>
</evidence>
<comment type="caution">
    <text evidence="8">The sequence shown here is derived from an EMBL/GenBank/DDBJ whole genome shotgun (WGS) entry which is preliminary data.</text>
</comment>
<accession>A0ABV7FQT4</accession>
<evidence type="ECO:0000256" key="4">
    <source>
        <dbReference type="ARBA" id="ARBA00022827"/>
    </source>
</evidence>
<keyword evidence="4" id="KW-0274">FAD</keyword>
<evidence type="ECO:0000259" key="6">
    <source>
        <dbReference type="Pfam" id="PF00732"/>
    </source>
</evidence>
<feature type="domain" description="Glucose-methanol-choline oxidoreductase C-terminal" evidence="7">
    <location>
        <begin position="439"/>
        <end position="560"/>
    </location>
</feature>
<dbReference type="SUPFAM" id="SSF51905">
    <property type="entry name" value="FAD/NAD(P)-binding domain"/>
    <property type="match status" value="1"/>
</dbReference>
<dbReference type="InterPro" id="IPR000172">
    <property type="entry name" value="GMC_OxRdtase_N"/>
</dbReference>
<keyword evidence="3" id="KW-0285">Flavoprotein</keyword>
<dbReference type="InterPro" id="IPR007867">
    <property type="entry name" value="GMC_OxRtase_C"/>
</dbReference>
<feature type="domain" description="Glucose-methanol-choline oxidoreductase N-terminal" evidence="6">
    <location>
        <begin position="235"/>
        <end position="347"/>
    </location>
</feature>
<dbReference type="Pfam" id="PF05199">
    <property type="entry name" value="GMC_oxred_C"/>
    <property type="match status" value="1"/>
</dbReference>
<name>A0ABV7FQT4_9ALTE</name>
<dbReference type="EMBL" id="JBHRSW010000029">
    <property type="protein sequence ID" value="MFC3122702.1"/>
    <property type="molecule type" value="Genomic_DNA"/>
</dbReference>
<organism evidence="8 9">
    <name type="scientific">Agaribacter flavus</name>
    <dbReference type="NCBI Taxonomy" id="1902781"/>
    <lineage>
        <taxon>Bacteria</taxon>
        <taxon>Pseudomonadati</taxon>
        <taxon>Pseudomonadota</taxon>
        <taxon>Gammaproteobacteria</taxon>
        <taxon>Alteromonadales</taxon>
        <taxon>Alteromonadaceae</taxon>
        <taxon>Agaribacter</taxon>
    </lineage>
</organism>
<dbReference type="Pfam" id="PF00732">
    <property type="entry name" value="GMC_oxred_N"/>
    <property type="match status" value="1"/>
</dbReference>
<protein>
    <submittedName>
        <fullName evidence="8">GMC oxidoreductase</fullName>
    </submittedName>
</protein>
<dbReference type="Proteomes" id="UP001595478">
    <property type="component" value="Unassembled WGS sequence"/>
</dbReference>
<evidence type="ECO:0000313" key="9">
    <source>
        <dbReference type="Proteomes" id="UP001595478"/>
    </source>
</evidence>
<evidence type="ECO:0000259" key="7">
    <source>
        <dbReference type="Pfam" id="PF05199"/>
    </source>
</evidence>
<sequence length="577" mass="65822">MNKDIYIDKSSTNFDAIVVGSGITGGWAAKEFTERGLRTLIIERGPVVTHRKDYIGEYKGPWQFEHRTKVNNFLVEQQYQVQEKCYAFNDATKHFFGNDRDLPYSTPESSPFLWIRGNQLGGKSILWHRQSYRLSDFDFEANKNDGIGIDWPIRYKDLEQWYSYVEKYVGISGNKDNIEQLPDSEYLPPFEMTSPEELIKRKIESAYNDRFLVMGRTAHLTKPTELHLQQGRVTCQARNECQKGCSFGAYFSTLSSTLPAAAKTGRLSIAPNSVVHSIIYDPTSKKARGVRVIDNNTLETREYFGKVVFMCASTLGTTQIMLNSTSSHFPNGIANSSGVLGHYLMDHNYGAGARGYIEGFDDEYYSGRRPTGMYMPNFQYKPSLYKKHYLRGYALGTYVGRENWQNMRFEAGIGADFKEKLTKPGKWFFGMYAQGEMLPRFENHVRLNENKADKWGMPTLHIDCKWSKNETDMMHDAVETIVEMMETAGIKDITKYVNYDEKPPGLAIHEVGTARMGDDPKESVLNRYNQCHDVSNLFVTDGASYCSTGTQNPSLTFMALTVRAVDYCIKQMNLGRI</sequence>
<evidence type="ECO:0000256" key="3">
    <source>
        <dbReference type="ARBA" id="ARBA00022630"/>
    </source>
</evidence>
<evidence type="ECO:0000256" key="5">
    <source>
        <dbReference type="ARBA" id="ARBA00023002"/>
    </source>
</evidence>
<dbReference type="PANTHER" id="PTHR42784:SF1">
    <property type="entry name" value="PYRANOSE 2-OXIDASE"/>
    <property type="match status" value="1"/>
</dbReference>
<evidence type="ECO:0000256" key="1">
    <source>
        <dbReference type="ARBA" id="ARBA00001974"/>
    </source>
</evidence>
<gene>
    <name evidence="8" type="ORF">ACFOHL_13845</name>
</gene>
<proteinExistence type="inferred from homology"/>
<dbReference type="RefSeq" id="WP_376920824.1">
    <property type="nucleotide sequence ID" value="NZ_JBHRSW010000029.1"/>
</dbReference>
<comment type="similarity">
    <text evidence="2">Belongs to the GMC oxidoreductase family.</text>
</comment>
<comment type="cofactor">
    <cofactor evidence="1">
        <name>FAD</name>
        <dbReference type="ChEBI" id="CHEBI:57692"/>
    </cofactor>
</comment>
<reference evidence="9" key="1">
    <citation type="journal article" date="2019" name="Int. J. Syst. Evol. Microbiol.">
        <title>The Global Catalogue of Microorganisms (GCM) 10K type strain sequencing project: providing services to taxonomists for standard genome sequencing and annotation.</title>
        <authorList>
            <consortium name="The Broad Institute Genomics Platform"/>
            <consortium name="The Broad Institute Genome Sequencing Center for Infectious Disease"/>
            <person name="Wu L."/>
            <person name="Ma J."/>
        </authorList>
    </citation>
    <scope>NUCLEOTIDE SEQUENCE [LARGE SCALE GENOMIC DNA]</scope>
    <source>
        <strain evidence="9">KCTC 52473</strain>
    </source>
</reference>
<keyword evidence="9" id="KW-1185">Reference proteome</keyword>
<dbReference type="InterPro" id="IPR036188">
    <property type="entry name" value="FAD/NAD-bd_sf"/>
</dbReference>
<dbReference type="PANTHER" id="PTHR42784">
    <property type="entry name" value="PYRANOSE 2-OXIDASE"/>
    <property type="match status" value="1"/>
</dbReference>
<dbReference type="InterPro" id="IPR051473">
    <property type="entry name" value="P2Ox-like"/>
</dbReference>
<dbReference type="SUPFAM" id="SSF54373">
    <property type="entry name" value="FAD-linked reductases, C-terminal domain"/>
    <property type="match status" value="1"/>
</dbReference>
<keyword evidence="5" id="KW-0560">Oxidoreductase</keyword>